<name>A0ACA9TI43_BIOOC</name>
<protein>
    <submittedName>
        <fullName evidence="1">Uncharacterized protein</fullName>
    </submittedName>
</protein>
<dbReference type="EMBL" id="CADEHS020000005">
    <property type="protein sequence ID" value="CAG9940615.1"/>
    <property type="molecule type" value="Genomic_DNA"/>
</dbReference>
<keyword evidence="2" id="KW-1185">Reference proteome</keyword>
<organism evidence="1 2">
    <name type="scientific">Clonostachys rosea f. rosea IK726</name>
    <dbReference type="NCBI Taxonomy" id="1349383"/>
    <lineage>
        <taxon>Eukaryota</taxon>
        <taxon>Fungi</taxon>
        <taxon>Dikarya</taxon>
        <taxon>Ascomycota</taxon>
        <taxon>Pezizomycotina</taxon>
        <taxon>Sordariomycetes</taxon>
        <taxon>Hypocreomycetidae</taxon>
        <taxon>Hypocreales</taxon>
        <taxon>Bionectriaceae</taxon>
        <taxon>Clonostachys</taxon>
    </lineage>
</organism>
<reference evidence="1" key="1">
    <citation type="submission" date="2020-04" db="EMBL/GenBank/DDBJ databases">
        <authorList>
            <person name="Broberg M."/>
        </authorList>
    </citation>
    <scope>NUCLEOTIDE SEQUENCE</scope>
</reference>
<comment type="caution">
    <text evidence="1">The sequence shown here is derived from an EMBL/GenBank/DDBJ whole genome shotgun (WGS) entry which is preliminary data.</text>
</comment>
<evidence type="ECO:0000313" key="2">
    <source>
        <dbReference type="Proteomes" id="UP000836387"/>
    </source>
</evidence>
<dbReference type="Proteomes" id="UP000836387">
    <property type="component" value="Unassembled WGS sequence"/>
</dbReference>
<evidence type="ECO:0000313" key="1">
    <source>
        <dbReference type="EMBL" id="CAG9940615.1"/>
    </source>
</evidence>
<sequence>MAGNGPFTIRQSFDIALPEARREDGAPGRRTYNSSQTSEGTYFPPSVALGLDVIVWLDLADEILTTTTSQRIDRAYLATWEADNRVLRTEGDVVDASSCQLFNPVNLALTSFYRHENVVMLNEHNATVDGADNRSRVDRAWTLEGDWEHPFAVLEAKRSGTILPQQYERAIQEGFHHRASGEPIQSRETTFLENSYELMAQAARYSVKYYTPYVALFDWDHLVLAVMEQASGTNGGTYCWLTVVSERRLMRRALLGFLHGAYKEVVSRDRFLPPPVHFAVKELPARKKAKPASQRTSRSGRESYRPERYGDSEYTSSTPRGSTRYAYEDDFGMEKLSLRDNRHDDRQRKYLHEGEYYSTGHRERSRDRRLVAPDFKPRASSSSSKSSKSGPFGLGPDGLKGHYGSSSYYDYK</sequence>
<gene>
    <name evidence="1" type="ORF">CRV2_00002030</name>
</gene>
<proteinExistence type="predicted"/>
<reference evidence="1" key="2">
    <citation type="submission" date="2021-10" db="EMBL/GenBank/DDBJ databases">
        <authorList>
            <person name="Piombo E."/>
        </authorList>
    </citation>
    <scope>NUCLEOTIDE SEQUENCE</scope>
</reference>
<accession>A0ACA9TI43</accession>